<dbReference type="Pfam" id="PF00027">
    <property type="entry name" value="cNMP_binding"/>
    <property type="match status" value="1"/>
</dbReference>
<name>A0A1F7F3Z1_UNCRA</name>
<keyword evidence="4" id="KW-1133">Transmembrane helix</keyword>
<dbReference type="PROSITE" id="PS50042">
    <property type="entry name" value="CNMP_BINDING_3"/>
    <property type="match status" value="1"/>
</dbReference>
<evidence type="ECO:0000259" key="12">
    <source>
        <dbReference type="PROSITE" id="PS50042"/>
    </source>
</evidence>
<dbReference type="GO" id="GO:0006355">
    <property type="term" value="P:regulation of DNA-templated transcription"/>
    <property type="evidence" value="ECO:0007669"/>
    <property type="project" value="InterPro"/>
</dbReference>
<feature type="domain" description="Cyclic nucleotide-binding" evidence="12">
    <location>
        <begin position="1"/>
        <end position="89"/>
    </location>
</feature>
<dbReference type="InterPro" id="IPR050866">
    <property type="entry name" value="CNG_cation_channel"/>
</dbReference>
<comment type="caution">
    <text evidence="13">The sequence shown here is derived from an EMBL/GenBank/DDBJ whole genome shotgun (WGS) entry which is preliminary data.</text>
</comment>
<organism evidence="13 14">
    <name type="scientific">Candidatus Raymondbacteria bacterium RIFOXYD12_FULL_49_13</name>
    <dbReference type="NCBI Taxonomy" id="1817890"/>
    <lineage>
        <taxon>Bacteria</taxon>
        <taxon>Raymondiibacteriota</taxon>
    </lineage>
</organism>
<dbReference type="PROSITE" id="PS00889">
    <property type="entry name" value="CNMP_BINDING_2"/>
    <property type="match status" value="1"/>
</dbReference>
<dbReference type="SMART" id="SM00100">
    <property type="entry name" value="cNMP"/>
    <property type="match status" value="1"/>
</dbReference>
<keyword evidence="11" id="KW-0407">Ion channel</keyword>
<dbReference type="Gene3D" id="2.60.120.10">
    <property type="entry name" value="Jelly Rolls"/>
    <property type="match status" value="1"/>
</dbReference>
<dbReference type="GO" id="GO:0003677">
    <property type="term" value="F:DNA binding"/>
    <property type="evidence" value="ECO:0007669"/>
    <property type="project" value="UniProtKB-KW"/>
</dbReference>
<dbReference type="AlphaFoldDB" id="A0A1F7F3Z1"/>
<keyword evidence="3" id="KW-0812">Transmembrane</keyword>
<dbReference type="SUPFAM" id="SSF46785">
    <property type="entry name" value="Winged helix' DNA-binding domain"/>
    <property type="match status" value="1"/>
</dbReference>
<dbReference type="InterPro" id="IPR014710">
    <property type="entry name" value="RmlC-like_jellyroll"/>
</dbReference>
<gene>
    <name evidence="13" type="ORF">A2519_14810</name>
</gene>
<evidence type="ECO:0000256" key="2">
    <source>
        <dbReference type="ARBA" id="ARBA00022448"/>
    </source>
</evidence>
<sequence length="316" mass="35391">MGIQTKKFFNGDIIFKENDRSREMYIIQTGKMKVYKNDKGNLVDICELGPGSIVGEMSLLDGRPRSATVQVVEDADVKIISPDDFEKNMEAIPDWFLGIIKIMCTRLREADRRLKVTVDHDDTANVSSLVSMLLNKRQANDKEQTGNFEENSLDLKFAKKEIVDILSLSSEMATRALKELEGHNLIQIKSNRLQVQDKENLVFFSEFRRSANADSSVKLSGKISPEATKVLKLLYIASKGAKANTDGVCELNVNDLGVDGNKLFADGDFLKELTENDVVQMEEDQLQKANLKDLPKISVNQKKIANLLAEALFNAK</sequence>
<evidence type="ECO:0000256" key="4">
    <source>
        <dbReference type="ARBA" id="ARBA00022989"/>
    </source>
</evidence>
<protein>
    <recommendedName>
        <fullName evidence="12">Cyclic nucleotide-binding domain-containing protein</fullName>
    </recommendedName>
</protein>
<evidence type="ECO:0000256" key="1">
    <source>
        <dbReference type="ARBA" id="ARBA00004141"/>
    </source>
</evidence>
<dbReference type="InterPro" id="IPR018488">
    <property type="entry name" value="cNMP-bd_CS"/>
</dbReference>
<dbReference type="GO" id="GO:0005221">
    <property type="term" value="F:intracellularly cyclic nucleotide-activated monoatomic cation channel activity"/>
    <property type="evidence" value="ECO:0007669"/>
    <property type="project" value="InterPro"/>
</dbReference>
<proteinExistence type="predicted"/>
<keyword evidence="6" id="KW-0406">Ion transport</keyword>
<keyword evidence="9" id="KW-0804">Transcription</keyword>
<keyword evidence="8" id="KW-0472">Membrane</keyword>
<accession>A0A1F7F3Z1</accession>
<evidence type="ECO:0000313" key="13">
    <source>
        <dbReference type="EMBL" id="OGK01384.1"/>
    </source>
</evidence>
<dbReference type="PANTHER" id="PTHR45638:SF11">
    <property type="entry name" value="CYCLIC NUCLEOTIDE-GATED CATION CHANNEL SUBUNIT A"/>
    <property type="match status" value="1"/>
</dbReference>
<evidence type="ECO:0000313" key="14">
    <source>
        <dbReference type="Proteomes" id="UP000179243"/>
    </source>
</evidence>
<dbReference type="SMART" id="SM00419">
    <property type="entry name" value="HTH_CRP"/>
    <property type="match status" value="1"/>
</dbReference>
<dbReference type="InterPro" id="IPR036390">
    <property type="entry name" value="WH_DNA-bd_sf"/>
</dbReference>
<keyword evidence="10" id="KW-1071">Ligand-gated ion channel</keyword>
<keyword evidence="5" id="KW-0805">Transcription regulation</keyword>
<evidence type="ECO:0000256" key="7">
    <source>
        <dbReference type="ARBA" id="ARBA00023125"/>
    </source>
</evidence>
<dbReference type="EMBL" id="MFYX01000126">
    <property type="protein sequence ID" value="OGK01384.1"/>
    <property type="molecule type" value="Genomic_DNA"/>
</dbReference>
<evidence type="ECO:0000256" key="6">
    <source>
        <dbReference type="ARBA" id="ARBA00023065"/>
    </source>
</evidence>
<dbReference type="InterPro" id="IPR000595">
    <property type="entry name" value="cNMP-bd_dom"/>
</dbReference>
<dbReference type="GO" id="GO:0016020">
    <property type="term" value="C:membrane"/>
    <property type="evidence" value="ECO:0007669"/>
    <property type="project" value="UniProtKB-SubCell"/>
</dbReference>
<dbReference type="Proteomes" id="UP000179243">
    <property type="component" value="Unassembled WGS sequence"/>
</dbReference>
<keyword evidence="2" id="KW-0813">Transport</keyword>
<dbReference type="InterPro" id="IPR012318">
    <property type="entry name" value="HTH_CRP"/>
</dbReference>
<dbReference type="SUPFAM" id="SSF51206">
    <property type="entry name" value="cAMP-binding domain-like"/>
    <property type="match status" value="1"/>
</dbReference>
<reference evidence="13 14" key="1">
    <citation type="journal article" date="2016" name="Nat. Commun.">
        <title>Thousands of microbial genomes shed light on interconnected biogeochemical processes in an aquifer system.</title>
        <authorList>
            <person name="Anantharaman K."/>
            <person name="Brown C.T."/>
            <person name="Hug L.A."/>
            <person name="Sharon I."/>
            <person name="Castelle C.J."/>
            <person name="Probst A.J."/>
            <person name="Thomas B.C."/>
            <person name="Singh A."/>
            <person name="Wilkins M.J."/>
            <person name="Karaoz U."/>
            <person name="Brodie E.L."/>
            <person name="Williams K.H."/>
            <person name="Hubbard S.S."/>
            <person name="Banfield J.F."/>
        </authorList>
    </citation>
    <scope>NUCLEOTIDE SEQUENCE [LARGE SCALE GENOMIC DNA]</scope>
</reference>
<evidence type="ECO:0000256" key="5">
    <source>
        <dbReference type="ARBA" id="ARBA00023015"/>
    </source>
</evidence>
<evidence type="ECO:0000256" key="3">
    <source>
        <dbReference type="ARBA" id="ARBA00022692"/>
    </source>
</evidence>
<dbReference type="GO" id="GO:0044877">
    <property type="term" value="F:protein-containing complex binding"/>
    <property type="evidence" value="ECO:0007669"/>
    <property type="project" value="TreeGrafter"/>
</dbReference>
<dbReference type="CDD" id="cd00038">
    <property type="entry name" value="CAP_ED"/>
    <property type="match status" value="1"/>
</dbReference>
<dbReference type="InterPro" id="IPR018490">
    <property type="entry name" value="cNMP-bd_dom_sf"/>
</dbReference>
<evidence type="ECO:0000256" key="10">
    <source>
        <dbReference type="ARBA" id="ARBA00023286"/>
    </source>
</evidence>
<dbReference type="PANTHER" id="PTHR45638">
    <property type="entry name" value="CYCLIC NUCLEOTIDE-GATED CATION CHANNEL SUBUNIT A"/>
    <property type="match status" value="1"/>
</dbReference>
<evidence type="ECO:0000256" key="8">
    <source>
        <dbReference type="ARBA" id="ARBA00023136"/>
    </source>
</evidence>
<comment type="subcellular location">
    <subcellularLocation>
        <location evidence="1">Membrane</location>
        <topology evidence="1">Multi-pass membrane protein</topology>
    </subcellularLocation>
</comment>
<evidence type="ECO:0000256" key="11">
    <source>
        <dbReference type="ARBA" id="ARBA00023303"/>
    </source>
</evidence>
<evidence type="ECO:0000256" key="9">
    <source>
        <dbReference type="ARBA" id="ARBA00023163"/>
    </source>
</evidence>
<keyword evidence="7" id="KW-0238">DNA-binding</keyword>